<feature type="domain" description="HTH lysR-type" evidence="6">
    <location>
        <begin position="2"/>
        <end position="59"/>
    </location>
</feature>
<dbReference type="PANTHER" id="PTHR30346">
    <property type="entry name" value="TRANSCRIPTIONAL DUAL REGULATOR HCAR-RELATED"/>
    <property type="match status" value="1"/>
</dbReference>
<feature type="region of interest" description="Disordered" evidence="5">
    <location>
        <begin position="300"/>
        <end position="333"/>
    </location>
</feature>
<dbReference type="PROSITE" id="PS50931">
    <property type="entry name" value="HTH_LYSR"/>
    <property type="match status" value="1"/>
</dbReference>
<evidence type="ECO:0000313" key="7">
    <source>
        <dbReference type="EMBL" id="MDS1269382.1"/>
    </source>
</evidence>
<comment type="caution">
    <text evidence="7">The sequence shown here is derived from an EMBL/GenBank/DDBJ whole genome shotgun (WGS) entry which is preliminary data.</text>
</comment>
<proteinExistence type="inferred from homology"/>
<dbReference type="InterPro" id="IPR005119">
    <property type="entry name" value="LysR_subst-bd"/>
</dbReference>
<evidence type="ECO:0000256" key="1">
    <source>
        <dbReference type="ARBA" id="ARBA00009437"/>
    </source>
</evidence>
<dbReference type="Gene3D" id="3.40.190.10">
    <property type="entry name" value="Periplasmic binding protein-like II"/>
    <property type="match status" value="2"/>
</dbReference>
<dbReference type="InterPro" id="IPR036390">
    <property type="entry name" value="WH_DNA-bd_sf"/>
</dbReference>
<dbReference type="Pfam" id="PF00126">
    <property type="entry name" value="HTH_1"/>
    <property type="match status" value="1"/>
</dbReference>
<name>A0ABU2H248_9ACTN</name>
<evidence type="ECO:0000256" key="2">
    <source>
        <dbReference type="ARBA" id="ARBA00023015"/>
    </source>
</evidence>
<dbReference type="CDD" id="cd08423">
    <property type="entry name" value="PBP2_LTTR_like_6"/>
    <property type="match status" value="1"/>
</dbReference>
<dbReference type="Pfam" id="PF03466">
    <property type="entry name" value="LysR_substrate"/>
    <property type="match status" value="1"/>
</dbReference>
<dbReference type="SUPFAM" id="SSF53850">
    <property type="entry name" value="Periplasmic binding protein-like II"/>
    <property type="match status" value="1"/>
</dbReference>
<evidence type="ECO:0000256" key="5">
    <source>
        <dbReference type="SAM" id="MobiDB-lite"/>
    </source>
</evidence>
<accession>A0ABU2H248</accession>
<organism evidence="7 8">
    <name type="scientific">Lipingzhangella rawalii</name>
    <dbReference type="NCBI Taxonomy" id="2055835"/>
    <lineage>
        <taxon>Bacteria</taxon>
        <taxon>Bacillati</taxon>
        <taxon>Actinomycetota</taxon>
        <taxon>Actinomycetes</taxon>
        <taxon>Streptosporangiales</taxon>
        <taxon>Nocardiopsidaceae</taxon>
        <taxon>Lipingzhangella</taxon>
    </lineage>
</organism>
<dbReference type="EMBL" id="JAVLVT010000001">
    <property type="protein sequence ID" value="MDS1269382.1"/>
    <property type="molecule type" value="Genomic_DNA"/>
</dbReference>
<evidence type="ECO:0000259" key="6">
    <source>
        <dbReference type="PROSITE" id="PS50931"/>
    </source>
</evidence>
<dbReference type="SUPFAM" id="SSF46785">
    <property type="entry name" value="Winged helix' DNA-binding domain"/>
    <property type="match status" value="1"/>
</dbReference>
<dbReference type="InterPro" id="IPR000847">
    <property type="entry name" value="LysR_HTH_N"/>
</dbReference>
<evidence type="ECO:0000313" key="8">
    <source>
        <dbReference type="Proteomes" id="UP001250214"/>
    </source>
</evidence>
<reference evidence="8" key="1">
    <citation type="submission" date="2023-07" db="EMBL/GenBank/DDBJ databases">
        <title>Novel species in the genus Lipingzhangella isolated from Sambhar Salt Lake.</title>
        <authorList>
            <person name="Jiya N."/>
            <person name="Kajale S."/>
            <person name="Sharma A."/>
        </authorList>
    </citation>
    <scope>NUCLEOTIDE SEQUENCE [LARGE SCALE GENOMIC DNA]</scope>
    <source>
        <strain evidence="8">LS1_29</strain>
    </source>
</reference>
<feature type="compositionally biased region" description="Polar residues" evidence="5">
    <location>
        <begin position="300"/>
        <end position="313"/>
    </location>
</feature>
<evidence type="ECO:0000256" key="3">
    <source>
        <dbReference type="ARBA" id="ARBA00023125"/>
    </source>
</evidence>
<dbReference type="InterPro" id="IPR036388">
    <property type="entry name" value="WH-like_DNA-bd_sf"/>
</dbReference>
<evidence type="ECO:0000256" key="4">
    <source>
        <dbReference type="ARBA" id="ARBA00023163"/>
    </source>
</evidence>
<keyword evidence="2" id="KW-0805">Transcription regulation</keyword>
<gene>
    <name evidence="7" type="ORF">RIF23_03630</name>
</gene>
<protein>
    <submittedName>
        <fullName evidence="7">LysR family transcriptional regulator</fullName>
    </submittedName>
</protein>
<keyword evidence="3" id="KW-0238">DNA-binding</keyword>
<dbReference type="Proteomes" id="UP001250214">
    <property type="component" value="Unassembled WGS sequence"/>
</dbReference>
<sequence>MLSVDRLRVLHAVAVSGSLGGAARALHVTNSAVSQQLTKLEREVGQPLLERDGRGVRLTDPAKLLAERTGQILALVRAAEAEAEEHRGAAIGHLVLSAIATAARELVPAALVDLRATCPGLRVELRELEPNDSVPALTHGDVDLALLVDWEGAQVHLPEGIQRQPLLQDVADIALPVDHPLAQRDLVHLDELAHEPWISWTTGSICDEWLSRVLQQRSTEPLIAHAVEEHQTKLALISAGLGTAVIPRLGRGPVPEGVRMVAVQPALVRQVYVCWRTDSERRPAVRATVAALHTAAQRYQYSPDTVDQPTTDAAETDPTLTGRPAAPRGSPSD</sequence>
<dbReference type="RefSeq" id="WP_310910859.1">
    <property type="nucleotide sequence ID" value="NZ_JAVLVT010000001.1"/>
</dbReference>
<dbReference type="Gene3D" id="1.10.10.10">
    <property type="entry name" value="Winged helix-like DNA-binding domain superfamily/Winged helix DNA-binding domain"/>
    <property type="match status" value="1"/>
</dbReference>
<keyword evidence="8" id="KW-1185">Reference proteome</keyword>
<keyword evidence="4" id="KW-0804">Transcription</keyword>
<dbReference type="PANTHER" id="PTHR30346:SF29">
    <property type="entry name" value="LYSR SUBSTRATE-BINDING"/>
    <property type="match status" value="1"/>
</dbReference>
<comment type="similarity">
    <text evidence="1">Belongs to the LysR transcriptional regulatory family.</text>
</comment>